<name>A0AAD8APY5_BIOPF</name>
<comment type="caution">
    <text evidence="2">The sequence shown here is derived from an EMBL/GenBank/DDBJ whole genome shotgun (WGS) entry which is preliminary data.</text>
</comment>
<organism evidence="2 3">
    <name type="scientific">Biomphalaria pfeifferi</name>
    <name type="common">Bloodfluke planorb</name>
    <name type="synonym">Freshwater snail</name>
    <dbReference type="NCBI Taxonomy" id="112525"/>
    <lineage>
        <taxon>Eukaryota</taxon>
        <taxon>Metazoa</taxon>
        <taxon>Spiralia</taxon>
        <taxon>Lophotrochozoa</taxon>
        <taxon>Mollusca</taxon>
        <taxon>Gastropoda</taxon>
        <taxon>Heterobranchia</taxon>
        <taxon>Euthyneura</taxon>
        <taxon>Panpulmonata</taxon>
        <taxon>Hygrophila</taxon>
        <taxon>Lymnaeoidea</taxon>
        <taxon>Planorbidae</taxon>
        <taxon>Biomphalaria</taxon>
    </lineage>
</organism>
<gene>
    <name evidence="2" type="ORF">Bpfe_030272</name>
</gene>
<accession>A0AAD8APY5</accession>
<evidence type="ECO:0000313" key="3">
    <source>
        <dbReference type="Proteomes" id="UP001233172"/>
    </source>
</evidence>
<evidence type="ECO:0000313" key="2">
    <source>
        <dbReference type="EMBL" id="KAK0040301.1"/>
    </source>
</evidence>
<dbReference type="Proteomes" id="UP001233172">
    <property type="component" value="Unassembled WGS sequence"/>
</dbReference>
<protein>
    <submittedName>
        <fullName evidence="2">Uncharacterized protein</fullName>
    </submittedName>
</protein>
<evidence type="ECO:0000256" key="1">
    <source>
        <dbReference type="SAM" id="MobiDB-lite"/>
    </source>
</evidence>
<feature type="region of interest" description="Disordered" evidence="1">
    <location>
        <begin position="351"/>
        <end position="372"/>
    </location>
</feature>
<dbReference type="AlphaFoldDB" id="A0AAD8APY5"/>
<keyword evidence="3" id="KW-1185">Reference proteome</keyword>
<reference evidence="2" key="2">
    <citation type="submission" date="2023-04" db="EMBL/GenBank/DDBJ databases">
        <authorList>
            <person name="Bu L."/>
            <person name="Lu L."/>
            <person name="Laidemitt M.R."/>
            <person name="Zhang S.M."/>
            <person name="Mutuku M."/>
            <person name="Mkoji G."/>
            <person name="Steinauer M."/>
            <person name="Loker E.S."/>
        </authorList>
    </citation>
    <scope>NUCLEOTIDE SEQUENCE</scope>
    <source>
        <strain evidence="2">KasaAsao</strain>
        <tissue evidence="2">Whole Snail</tissue>
    </source>
</reference>
<sequence>LTTVDSRMDMGHLYHDSYFSSMAIELAVKERLKTREVNAREDRALQQTSQSFNRASLICQKNQSYEKWRVGQSLRKIRERSPGLDSSLALEKARVEALQRALLSRSYVKDSSSFGVPESASWVMNRSVARMKSSADSVKHKEEERLQNQIEKVTREKPLNTKLGRDLLKQADFVRRSEHTVKALARLRWRQDKRRLDHRRCKEELMAFSKPLIEKASVVLKGRDDLDVTQFLDDFEHFIIGKDHTDSHVEAKYSNAFMHIPSASASDGPQELTPEVLQQGADHSDVGVSTGHLVAPTEELNANTLKEKVSHSESVKETTLNKVFPNSYNDNLESLNAPIIPLPAITAHSVDERNPDSAGSEVVATTPGNVTSHNASVAKDAVSTETDTHNAATVRGGPLSLSSRSAVWLPQLWRQHKKRILNTYSLPKLKHRRKVRL</sequence>
<proteinExistence type="predicted"/>
<dbReference type="EMBL" id="JASAOG010000334">
    <property type="protein sequence ID" value="KAK0040301.1"/>
    <property type="molecule type" value="Genomic_DNA"/>
</dbReference>
<feature type="non-terminal residue" evidence="2">
    <location>
        <position position="1"/>
    </location>
</feature>
<reference evidence="2" key="1">
    <citation type="journal article" date="2023" name="PLoS Negl. Trop. Dis.">
        <title>A genome sequence for Biomphalaria pfeifferi, the major vector snail for the human-infecting parasite Schistosoma mansoni.</title>
        <authorList>
            <person name="Bu L."/>
            <person name="Lu L."/>
            <person name="Laidemitt M.R."/>
            <person name="Zhang S.M."/>
            <person name="Mutuku M."/>
            <person name="Mkoji G."/>
            <person name="Steinauer M."/>
            <person name="Loker E.S."/>
        </authorList>
    </citation>
    <scope>NUCLEOTIDE SEQUENCE</scope>
    <source>
        <strain evidence="2">KasaAsao</strain>
    </source>
</reference>